<gene>
    <name evidence="1" type="ORF">LCGC14_2846860</name>
</gene>
<dbReference type="AlphaFoldDB" id="A0A0F9B0L9"/>
<proteinExistence type="predicted"/>
<dbReference type="EMBL" id="LAZR01054645">
    <property type="protein sequence ID" value="KKK78111.1"/>
    <property type="molecule type" value="Genomic_DNA"/>
</dbReference>
<reference evidence="1" key="1">
    <citation type="journal article" date="2015" name="Nature">
        <title>Complex archaea that bridge the gap between prokaryotes and eukaryotes.</title>
        <authorList>
            <person name="Spang A."/>
            <person name="Saw J.H."/>
            <person name="Jorgensen S.L."/>
            <person name="Zaremba-Niedzwiedzka K."/>
            <person name="Martijn J."/>
            <person name="Lind A.E."/>
            <person name="van Eijk R."/>
            <person name="Schleper C."/>
            <person name="Guy L."/>
            <person name="Ettema T.J."/>
        </authorList>
    </citation>
    <scope>NUCLEOTIDE SEQUENCE</scope>
</reference>
<protein>
    <submittedName>
        <fullName evidence="1">Uncharacterized protein</fullName>
    </submittedName>
</protein>
<evidence type="ECO:0000313" key="1">
    <source>
        <dbReference type="EMBL" id="KKK78111.1"/>
    </source>
</evidence>
<sequence>MAFGGARAQQLVRPDGRRARLPHLLERALAVALFDGADLTRYLIRWVVASLELHYLDSGGAWVTFATGVDFFPSPSLFHTWKLVFDGSSNQYARVIVGPTASPLA</sequence>
<organism evidence="1">
    <name type="scientific">marine sediment metagenome</name>
    <dbReference type="NCBI Taxonomy" id="412755"/>
    <lineage>
        <taxon>unclassified sequences</taxon>
        <taxon>metagenomes</taxon>
        <taxon>ecological metagenomes</taxon>
    </lineage>
</organism>
<accession>A0A0F9B0L9</accession>
<feature type="non-terminal residue" evidence="1">
    <location>
        <position position="105"/>
    </location>
</feature>
<name>A0A0F9B0L9_9ZZZZ</name>
<comment type="caution">
    <text evidence="1">The sequence shown here is derived from an EMBL/GenBank/DDBJ whole genome shotgun (WGS) entry which is preliminary data.</text>
</comment>